<evidence type="ECO:0000313" key="2">
    <source>
        <dbReference type="EMBL" id="PMD24640.1"/>
    </source>
</evidence>
<feature type="compositionally biased region" description="Basic residues" evidence="1">
    <location>
        <begin position="342"/>
        <end position="353"/>
    </location>
</feature>
<dbReference type="PANTHER" id="PTHR38887:SF1">
    <property type="entry name" value="RAS MODIFICATION PROTEIN ERF4"/>
    <property type="match status" value="1"/>
</dbReference>
<dbReference type="PANTHER" id="PTHR38887">
    <property type="entry name" value="CHROMOSOME 21, WHOLE GENOME SHOTGUN SEQUENCE"/>
    <property type="match status" value="1"/>
</dbReference>
<dbReference type="AlphaFoldDB" id="A0A2J6QEF2"/>
<dbReference type="EMBL" id="KZ613472">
    <property type="protein sequence ID" value="PMD24640.1"/>
    <property type="molecule type" value="Genomic_DNA"/>
</dbReference>
<keyword evidence="3" id="KW-1185">Reference proteome</keyword>
<gene>
    <name evidence="2" type="ORF">NA56DRAFT_493965</name>
</gene>
<feature type="compositionally biased region" description="Polar residues" evidence="1">
    <location>
        <begin position="316"/>
        <end position="326"/>
    </location>
</feature>
<feature type="region of interest" description="Disordered" evidence="1">
    <location>
        <begin position="312"/>
        <end position="410"/>
    </location>
</feature>
<accession>A0A2J6QEF2</accession>
<dbReference type="OrthoDB" id="3433125at2759"/>
<reference evidence="2 3" key="1">
    <citation type="submission" date="2016-05" db="EMBL/GenBank/DDBJ databases">
        <title>A degradative enzymes factory behind the ericoid mycorrhizal symbiosis.</title>
        <authorList>
            <consortium name="DOE Joint Genome Institute"/>
            <person name="Martino E."/>
            <person name="Morin E."/>
            <person name="Grelet G."/>
            <person name="Kuo A."/>
            <person name="Kohler A."/>
            <person name="Daghino S."/>
            <person name="Barry K."/>
            <person name="Choi C."/>
            <person name="Cichocki N."/>
            <person name="Clum A."/>
            <person name="Copeland A."/>
            <person name="Hainaut M."/>
            <person name="Haridas S."/>
            <person name="Labutti K."/>
            <person name="Lindquist E."/>
            <person name="Lipzen A."/>
            <person name="Khouja H.-R."/>
            <person name="Murat C."/>
            <person name="Ohm R."/>
            <person name="Olson A."/>
            <person name="Spatafora J."/>
            <person name="Veneault-Fourrey C."/>
            <person name="Henrissat B."/>
            <person name="Grigoriev I."/>
            <person name="Martin F."/>
            <person name="Perotto S."/>
        </authorList>
    </citation>
    <scope>NUCLEOTIDE SEQUENCE [LARGE SCALE GENOMIC DNA]</scope>
    <source>
        <strain evidence="2 3">UAMH 7357</strain>
    </source>
</reference>
<sequence>MPIIVGLLAIGVSHAIDKYQERQAAKNAGNDSHDQDTGFETRITSAELERHREEEAFRELQKYADFQKTLSSKVLNELSRDDSVSPSYSSKIKAESNIPTGNHWYDPLNGARYTTQARLSCPIIISQKALGSDGPGWVRTYSPALMDCGISQEPFLRFLDSFNESLQFYPEIDAVNVAALESGIGWRSKKSNISTAIPNAVRIAKDAQRWRDTDSFLDHANLTLFSPRGLFAMVIVSDPNDLLPLLNINVFDASNTITSDLSMQGLNSGDMDQGQTQLTYDQAKQPQANQTRGRQPNKLQKMGNFISEYNDRRHIQPTNPSNNTPLFSLISSISNSRESKKESRKRRTNRFQRARPSSRASGVGSIESAFVTKVGKSPASTRGVLERMRREDDDDTRQGTDDSDSEIQPGALYLVIVNDLSDDQRLSDHGEIYDESPIDIDPSLDKGKSNDASWYGQDGGEDSMPEKEMMGDQHFEEAGGDEEDLPPRYSSIHPQHRARVQAWREEHAEAEDLMI</sequence>
<feature type="compositionally biased region" description="Basic and acidic residues" evidence="1">
    <location>
        <begin position="464"/>
        <end position="477"/>
    </location>
</feature>
<name>A0A2J6QEF2_9HELO</name>
<proteinExistence type="predicted"/>
<dbReference type="Proteomes" id="UP000235672">
    <property type="component" value="Unassembled WGS sequence"/>
</dbReference>
<organism evidence="2 3">
    <name type="scientific">Hyaloscypha hepaticicola</name>
    <dbReference type="NCBI Taxonomy" id="2082293"/>
    <lineage>
        <taxon>Eukaryota</taxon>
        <taxon>Fungi</taxon>
        <taxon>Dikarya</taxon>
        <taxon>Ascomycota</taxon>
        <taxon>Pezizomycotina</taxon>
        <taxon>Leotiomycetes</taxon>
        <taxon>Helotiales</taxon>
        <taxon>Hyaloscyphaceae</taxon>
        <taxon>Hyaloscypha</taxon>
    </lineage>
</organism>
<evidence type="ECO:0000313" key="3">
    <source>
        <dbReference type="Proteomes" id="UP000235672"/>
    </source>
</evidence>
<protein>
    <submittedName>
        <fullName evidence="2">Uncharacterized protein</fullName>
    </submittedName>
</protein>
<feature type="region of interest" description="Disordered" evidence="1">
    <location>
        <begin position="432"/>
        <end position="490"/>
    </location>
</feature>
<dbReference type="InterPro" id="IPR053221">
    <property type="entry name" value="Burnettramic_acid_biosynth"/>
</dbReference>
<feature type="compositionally biased region" description="Basic and acidic residues" evidence="1">
    <location>
        <begin position="384"/>
        <end position="400"/>
    </location>
</feature>
<evidence type="ECO:0000256" key="1">
    <source>
        <dbReference type="SAM" id="MobiDB-lite"/>
    </source>
</evidence>